<dbReference type="AlphaFoldDB" id="B1XYT6"/>
<dbReference type="STRING" id="395495.Lcho_0545"/>
<dbReference type="Proteomes" id="UP000001693">
    <property type="component" value="Chromosome"/>
</dbReference>
<feature type="binding site" evidence="3">
    <location>
        <position position="37"/>
    </location>
    <ligand>
        <name>Zn(2+)</name>
        <dbReference type="ChEBI" id="CHEBI:29105"/>
    </ligand>
</feature>
<evidence type="ECO:0000313" key="5">
    <source>
        <dbReference type="Proteomes" id="UP000001693"/>
    </source>
</evidence>
<dbReference type="Gene3D" id="3.30.50.10">
    <property type="entry name" value="Erythroid Transcription Factor GATA-1, subunit A"/>
    <property type="match status" value="1"/>
</dbReference>
<dbReference type="GO" id="GO:0006355">
    <property type="term" value="P:regulation of DNA-templated transcription"/>
    <property type="evidence" value="ECO:0007669"/>
    <property type="project" value="InterPro"/>
</dbReference>
<dbReference type="EMBL" id="CP001013">
    <property type="protein sequence ID" value="ACB32820.1"/>
    <property type="molecule type" value="Genomic_DNA"/>
</dbReference>
<protein>
    <recommendedName>
        <fullName evidence="3">DNA gyrase inhibitor YacG</fullName>
    </recommendedName>
</protein>
<evidence type="ECO:0000313" key="4">
    <source>
        <dbReference type="EMBL" id="ACB32820.1"/>
    </source>
</evidence>
<dbReference type="SUPFAM" id="SSF57716">
    <property type="entry name" value="Glucocorticoid receptor-like (DNA-binding domain)"/>
    <property type="match status" value="1"/>
</dbReference>
<name>B1XYT6_LEPCP</name>
<dbReference type="HOGENOM" id="CLU_178280_3_0_4"/>
<organism evidence="4 5">
    <name type="scientific">Leptothrix cholodnii (strain ATCC 51168 / LMG 8142 / SP-6)</name>
    <name type="common">Leptothrix discophora (strain SP-6)</name>
    <dbReference type="NCBI Taxonomy" id="395495"/>
    <lineage>
        <taxon>Bacteria</taxon>
        <taxon>Pseudomonadati</taxon>
        <taxon>Pseudomonadota</taxon>
        <taxon>Betaproteobacteria</taxon>
        <taxon>Burkholderiales</taxon>
        <taxon>Sphaerotilaceae</taxon>
        <taxon>Leptothrix</taxon>
    </lineage>
</organism>
<reference evidence="4 5" key="1">
    <citation type="submission" date="2008-03" db="EMBL/GenBank/DDBJ databases">
        <title>Complete sequence of Leptothrix cholodnii SP-6.</title>
        <authorList>
            <consortium name="US DOE Joint Genome Institute"/>
            <person name="Copeland A."/>
            <person name="Lucas S."/>
            <person name="Lapidus A."/>
            <person name="Glavina del Rio T."/>
            <person name="Dalin E."/>
            <person name="Tice H."/>
            <person name="Bruce D."/>
            <person name="Goodwin L."/>
            <person name="Pitluck S."/>
            <person name="Chertkov O."/>
            <person name="Brettin T."/>
            <person name="Detter J.C."/>
            <person name="Han C."/>
            <person name="Kuske C.R."/>
            <person name="Schmutz J."/>
            <person name="Larimer F."/>
            <person name="Land M."/>
            <person name="Hauser L."/>
            <person name="Kyrpides N."/>
            <person name="Lykidis A."/>
            <person name="Emerson D."/>
            <person name="Richardson P."/>
        </authorList>
    </citation>
    <scope>NUCLEOTIDE SEQUENCE [LARGE SCALE GENOMIC DNA]</scope>
    <source>
        <strain evidence="5">ATCC 51168 / LMG 8142 / SP-6</strain>
    </source>
</reference>
<keyword evidence="2 3" id="KW-0862">Zinc</keyword>
<comment type="cofactor">
    <cofactor evidence="3">
        <name>Zn(2+)</name>
        <dbReference type="ChEBI" id="CHEBI:29105"/>
    </cofactor>
    <text evidence="3">Binds 1 zinc ion.</text>
</comment>
<dbReference type="PANTHER" id="PTHR36150:SF1">
    <property type="entry name" value="DNA GYRASE INHIBITOR YACG"/>
    <property type="match status" value="1"/>
</dbReference>
<dbReference type="RefSeq" id="WP_012345582.1">
    <property type="nucleotide sequence ID" value="NC_010524.1"/>
</dbReference>
<dbReference type="eggNOG" id="COG3024">
    <property type="taxonomic scope" value="Bacteria"/>
</dbReference>
<sequence>MNTPTPPAGERPAPTVPCPTCKRPTVYRRDNPWRPFCSERCKRIDIGAWASEDYRVAAPPPAPDDEPG</sequence>
<feature type="binding site" evidence="3">
    <location>
        <position position="21"/>
    </location>
    <ligand>
        <name>Zn(2+)</name>
        <dbReference type="ChEBI" id="CHEBI:29105"/>
    </ligand>
</feature>
<feature type="binding site" evidence="3">
    <location>
        <position position="18"/>
    </location>
    <ligand>
        <name>Zn(2+)</name>
        <dbReference type="ChEBI" id="CHEBI:29105"/>
    </ligand>
</feature>
<dbReference type="PANTHER" id="PTHR36150">
    <property type="entry name" value="DNA GYRASE INHIBITOR YACG"/>
    <property type="match status" value="1"/>
</dbReference>
<evidence type="ECO:0000256" key="3">
    <source>
        <dbReference type="HAMAP-Rule" id="MF_00649"/>
    </source>
</evidence>
<dbReference type="InterPro" id="IPR013088">
    <property type="entry name" value="Znf_NHR/GATA"/>
</dbReference>
<dbReference type="GO" id="GO:0008657">
    <property type="term" value="F:DNA topoisomerase type II (double strand cut, ATP-hydrolyzing) inhibitor activity"/>
    <property type="evidence" value="ECO:0007669"/>
    <property type="project" value="UniProtKB-UniRule"/>
</dbReference>
<dbReference type="KEGG" id="lch:Lcho_0545"/>
<dbReference type="OrthoDB" id="9809663at2"/>
<feature type="binding site" evidence="3">
    <location>
        <position position="41"/>
    </location>
    <ligand>
        <name>Zn(2+)</name>
        <dbReference type="ChEBI" id="CHEBI:29105"/>
    </ligand>
</feature>
<dbReference type="HAMAP" id="MF_00649">
    <property type="entry name" value="DNA_gyrase_inhibitor_YacG"/>
    <property type="match status" value="1"/>
</dbReference>
<comment type="function">
    <text evidence="3">Inhibits all the catalytic activities of DNA gyrase by preventing its interaction with DNA. Acts by binding directly to the C-terminal domain of GyrB, which probably disrupts DNA binding by the gyrase.</text>
</comment>
<accession>B1XYT6</accession>
<dbReference type="GO" id="GO:0008270">
    <property type="term" value="F:zinc ion binding"/>
    <property type="evidence" value="ECO:0007669"/>
    <property type="project" value="UniProtKB-UniRule"/>
</dbReference>
<evidence type="ECO:0000256" key="1">
    <source>
        <dbReference type="ARBA" id="ARBA00022723"/>
    </source>
</evidence>
<dbReference type="InterPro" id="IPR005584">
    <property type="entry name" value="DNA_gyrase_inhibitor_YacG"/>
</dbReference>
<dbReference type="Pfam" id="PF03884">
    <property type="entry name" value="YacG"/>
    <property type="match status" value="1"/>
</dbReference>
<comment type="subunit">
    <text evidence="3">Interacts with GyrB.</text>
</comment>
<evidence type="ECO:0000256" key="2">
    <source>
        <dbReference type="ARBA" id="ARBA00022833"/>
    </source>
</evidence>
<gene>
    <name evidence="3" type="primary">yacG</name>
    <name evidence="4" type="ordered locus">Lcho_0545</name>
</gene>
<proteinExistence type="inferred from homology"/>
<comment type="similarity">
    <text evidence="3">Belongs to the DNA gyrase inhibitor YacG family.</text>
</comment>
<keyword evidence="1 3" id="KW-0479">Metal-binding</keyword>
<keyword evidence="5" id="KW-1185">Reference proteome</keyword>